<organism evidence="1 2">
    <name type="scientific">Rhodobium gokarnense</name>
    <dbReference type="NCBI Taxonomy" id="364296"/>
    <lineage>
        <taxon>Bacteria</taxon>
        <taxon>Pseudomonadati</taxon>
        <taxon>Pseudomonadota</taxon>
        <taxon>Alphaproteobacteria</taxon>
        <taxon>Hyphomicrobiales</taxon>
        <taxon>Rhodobiaceae</taxon>
        <taxon>Rhodobium</taxon>
    </lineage>
</organism>
<dbReference type="EMBL" id="JAOQNS010000012">
    <property type="protein sequence ID" value="MCW2309455.1"/>
    <property type="molecule type" value="Genomic_DNA"/>
</dbReference>
<evidence type="ECO:0000313" key="2">
    <source>
        <dbReference type="Proteomes" id="UP001209755"/>
    </source>
</evidence>
<accession>A0ABT3HGF3</accession>
<name>A0ABT3HGF3_9HYPH</name>
<proteinExistence type="predicted"/>
<reference evidence="2" key="1">
    <citation type="submission" date="2023-07" db="EMBL/GenBank/DDBJ databases">
        <title>Genome sequencing of Purple Non-Sulfur Bacteria from various extreme environments.</title>
        <authorList>
            <person name="Mayer M."/>
        </authorList>
    </citation>
    <scope>NUCLEOTIDE SEQUENCE [LARGE SCALE GENOMIC DNA]</scope>
    <source>
        <strain evidence="2">DSM 17935</strain>
    </source>
</reference>
<gene>
    <name evidence="1" type="ORF">M2319_003809</name>
</gene>
<dbReference type="Proteomes" id="UP001209755">
    <property type="component" value="Unassembled WGS sequence"/>
</dbReference>
<sequence length="54" mass="5865">MAVNTTLSISATERPKVTLRQLRLDLDREIGKTMAMNTATPTSATCIICKIIDG</sequence>
<protein>
    <submittedName>
        <fullName evidence="1">Uncharacterized protein</fullName>
    </submittedName>
</protein>
<keyword evidence="2" id="KW-1185">Reference proteome</keyword>
<comment type="caution">
    <text evidence="1">The sequence shown here is derived from an EMBL/GenBank/DDBJ whole genome shotgun (WGS) entry which is preliminary data.</text>
</comment>
<dbReference type="RefSeq" id="WP_264603031.1">
    <property type="nucleotide sequence ID" value="NZ_JAOQNS010000012.1"/>
</dbReference>
<evidence type="ECO:0000313" key="1">
    <source>
        <dbReference type="EMBL" id="MCW2309455.1"/>
    </source>
</evidence>